<evidence type="ECO:0000313" key="3">
    <source>
        <dbReference type="Proteomes" id="UP000593765"/>
    </source>
</evidence>
<keyword evidence="1" id="KW-0472">Membrane</keyword>
<name>A0A7M2WZV1_9BACT</name>
<organism evidence="2 3">
    <name type="scientific">Humisphaera borealis</name>
    <dbReference type="NCBI Taxonomy" id="2807512"/>
    <lineage>
        <taxon>Bacteria</taxon>
        <taxon>Pseudomonadati</taxon>
        <taxon>Planctomycetota</taxon>
        <taxon>Phycisphaerae</taxon>
        <taxon>Tepidisphaerales</taxon>
        <taxon>Tepidisphaeraceae</taxon>
        <taxon>Humisphaera</taxon>
    </lineage>
</organism>
<dbReference type="EMBL" id="CP063458">
    <property type="protein sequence ID" value="QOV90904.1"/>
    <property type="molecule type" value="Genomic_DNA"/>
</dbReference>
<sequence>MASPDKITIGVEIVRPSAWRLMLASRKFWGAVGTIVAAVLTRLIGGEAANQIAAAIAMIGGVYIASVAVEDGMRAGSPTQVIEVPETDSMPSPAGEYRTAIGRAGRGEAGDGMQDDDVAIGGPTLWPEATLSPAEASSAAADAAADAYSPNEAFERGARVARYGGGITHKIPQLVLLLILPALALVGGCSSIAALDQPTPTWLQADRATYDAITPDYRDYIAADTTLDELRRERRLRTVETWRIRLEDAERRAVRTATPDTASGGSAVR</sequence>
<feature type="transmembrane region" description="Helical" evidence="1">
    <location>
        <begin position="51"/>
        <end position="69"/>
    </location>
</feature>
<dbReference type="KEGG" id="hbs:IPV69_05960"/>
<protein>
    <submittedName>
        <fullName evidence="2">Uncharacterized protein</fullName>
    </submittedName>
</protein>
<keyword evidence="1" id="KW-1133">Transmembrane helix</keyword>
<accession>A0A7M2WZV1</accession>
<keyword evidence="1" id="KW-0812">Transmembrane</keyword>
<evidence type="ECO:0000313" key="2">
    <source>
        <dbReference type="EMBL" id="QOV90904.1"/>
    </source>
</evidence>
<dbReference type="AlphaFoldDB" id="A0A7M2WZV1"/>
<feature type="transmembrane region" description="Helical" evidence="1">
    <location>
        <begin position="174"/>
        <end position="195"/>
    </location>
</feature>
<dbReference type="RefSeq" id="WP_206294008.1">
    <property type="nucleotide sequence ID" value="NZ_CP063458.1"/>
</dbReference>
<evidence type="ECO:0000256" key="1">
    <source>
        <dbReference type="SAM" id="Phobius"/>
    </source>
</evidence>
<gene>
    <name evidence="2" type="ORF">IPV69_05960</name>
</gene>
<reference evidence="2 3" key="1">
    <citation type="submission" date="2020-10" db="EMBL/GenBank/DDBJ databases">
        <title>Wide distribution of Phycisphaera-like planctomycetes from WD2101 soil group in peatlands and genome analysis of the first cultivated representative.</title>
        <authorList>
            <person name="Dedysh S.N."/>
            <person name="Beletsky A.V."/>
            <person name="Ivanova A."/>
            <person name="Kulichevskaya I.S."/>
            <person name="Suzina N.E."/>
            <person name="Philippov D.A."/>
            <person name="Rakitin A.L."/>
            <person name="Mardanov A.V."/>
            <person name="Ravin N.V."/>
        </authorList>
    </citation>
    <scope>NUCLEOTIDE SEQUENCE [LARGE SCALE GENOMIC DNA]</scope>
    <source>
        <strain evidence="2 3">M1803</strain>
    </source>
</reference>
<keyword evidence="3" id="KW-1185">Reference proteome</keyword>
<dbReference type="Proteomes" id="UP000593765">
    <property type="component" value="Chromosome"/>
</dbReference>
<proteinExistence type="predicted"/>
<feature type="transmembrane region" description="Helical" evidence="1">
    <location>
        <begin position="28"/>
        <end position="45"/>
    </location>
</feature>